<keyword evidence="4" id="KW-0853">WD repeat</keyword>
<feature type="region of interest" description="Disordered" evidence="7">
    <location>
        <begin position="1"/>
        <end position="23"/>
    </location>
</feature>
<keyword evidence="5" id="KW-0694">RNA-binding</keyword>
<evidence type="ECO:0000256" key="7">
    <source>
        <dbReference type="SAM" id="MobiDB-lite"/>
    </source>
</evidence>
<dbReference type="InterPro" id="IPR015943">
    <property type="entry name" value="WD40/YVTN_repeat-like_dom_sf"/>
</dbReference>
<sequence>MHAVDLNNAENDDAEPSFSDHEYDYTDSISDEELVGDVLRKKPQESVYELCCVIVCGIPVVGEDRLPKLKAVLGRLFARIHAQYKDNYPLESDGKTKVFSALLTVNDTFTSILRSCLTPIASFIELVGDVLRKKPQESVYELCCVIVCGIPVVGEDRLPKLKAVLGRLFARIHAQYKDNYPLESDGKTKGYCFLEYPTSEIAATAMAVLDGYILDKNHVFSTNTFADLHKFFDPDPQWKPPVPRPYTDFGDLWWWLQNDKCCDQFAVHYEREASKGCGGANPFVAVYEFSKGKEPQLASPNSERQGYCFLEYPTSEIAATAMAVLDGYILDKNHVFSTNTFADLHKFFDPDPQWKPPVPRPYTDFGDLWWWLQNDKCCDQFAVHYEREASKGCGGANPFVAVYEFSKGKEPQLASPNSERQNWTASVFQWSPLGTFLASIHHMGVALWAGRNFDRFARFQHENVAMLDFSPLEKFVVTYAMPDNRWKEDTDSLRIFDVQTGEMRKGFSLMQYQRDNNMLPHWPYFQWSFDDRYAACPKPGNNGISIYESEHFTLLNKKHIVIDNIRTFQWSPTRSLIAYYCEEKVANNAPAEFGLMEIPSKVKIRAQRIFSVSDAEMFWNKNGDRLAVHTERYQKKNVKSSGGVEDVKYSKLTSHIEIFDAREKEVSVLSLALTEQYVSFGWEPKEGDKFCVLVSTQHKVTPLIYALDSSKHTPQLISKFEPSERFTTVAWAPNGGWLTVYSANASGAIMFIDSNGTQPTQMALVEYPGFSKGYWDPTGRYFAAVYTIGGGKGGDTGYRIFTFQGKELFRKNLDRLIQFKWRPRLPVKLSDEKIKLIRRNFKTSFAKFEEEDKRERGRASQEVIAKRRKIMDEFMKIRARFIAAYKEEAQMRIELRGGMDKSEAEVEDLVDETITVLLTTEKVKLEEPADKGE</sequence>
<dbReference type="SUPFAM" id="SSF54928">
    <property type="entry name" value="RNA-binding domain, RBD"/>
    <property type="match status" value="1"/>
</dbReference>
<keyword evidence="2" id="KW-0963">Cytoplasm</keyword>
<evidence type="ECO:0000259" key="8">
    <source>
        <dbReference type="Pfam" id="PF08662"/>
    </source>
</evidence>
<dbReference type="Proteomes" id="UP000036681">
    <property type="component" value="Unplaced"/>
</dbReference>
<evidence type="ECO:0000313" key="9">
    <source>
        <dbReference type="Proteomes" id="UP000036681"/>
    </source>
</evidence>
<evidence type="ECO:0000256" key="6">
    <source>
        <dbReference type="ARBA" id="ARBA00022917"/>
    </source>
</evidence>
<dbReference type="GO" id="GO:0003723">
    <property type="term" value="F:RNA binding"/>
    <property type="evidence" value="ECO:0007669"/>
    <property type="project" value="UniProtKB-KW"/>
</dbReference>
<dbReference type="PANTHER" id="PTHR14068">
    <property type="entry name" value="EUKARYOTIC TRANSLATION INITIATION FACTOR 3 EIF3 -RELATED"/>
    <property type="match status" value="1"/>
</dbReference>
<dbReference type="CDD" id="cd12278">
    <property type="entry name" value="RRM_eIF3B"/>
    <property type="match status" value="1"/>
</dbReference>
<dbReference type="Gene3D" id="2.130.10.10">
    <property type="entry name" value="YVTN repeat-like/Quinoprotein amine dehydrogenase"/>
    <property type="match status" value="1"/>
</dbReference>
<accession>A0A9J2Q1G9</accession>
<evidence type="ECO:0000256" key="3">
    <source>
        <dbReference type="ARBA" id="ARBA00022540"/>
    </source>
</evidence>
<dbReference type="GO" id="GO:0031369">
    <property type="term" value="F:translation initiation factor binding"/>
    <property type="evidence" value="ECO:0007669"/>
    <property type="project" value="InterPro"/>
</dbReference>
<protein>
    <submittedName>
        <fullName evidence="10">Translation initiation factor beta propellor-like domain-containing protein</fullName>
    </submittedName>
</protein>
<dbReference type="InterPro" id="IPR012677">
    <property type="entry name" value="Nucleotide-bd_a/b_plait_sf"/>
</dbReference>
<dbReference type="GO" id="GO:0003743">
    <property type="term" value="F:translation initiation factor activity"/>
    <property type="evidence" value="ECO:0007669"/>
    <property type="project" value="UniProtKB-KW"/>
</dbReference>
<dbReference type="PANTHER" id="PTHR14068:SF0">
    <property type="entry name" value="EUKARYOTIC TRANSLATION INITIATION FACTOR 3 SUBUNIT B"/>
    <property type="match status" value="1"/>
</dbReference>
<evidence type="ECO:0000256" key="5">
    <source>
        <dbReference type="ARBA" id="ARBA00022884"/>
    </source>
</evidence>
<dbReference type="Pfam" id="PF08662">
    <property type="entry name" value="eIF2A"/>
    <property type="match status" value="1"/>
</dbReference>
<feature type="domain" description="Translation initiation factor beta propellor-like" evidence="8">
    <location>
        <begin position="608"/>
        <end position="818"/>
    </location>
</feature>
<evidence type="ECO:0000256" key="2">
    <source>
        <dbReference type="ARBA" id="ARBA00022490"/>
    </source>
</evidence>
<dbReference type="InterPro" id="IPR011400">
    <property type="entry name" value="EIF3B"/>
</dbReference>
<dbReference type="InterPro" id="IPR035979">
    <property type="entry name" value="RBD_domain_sf"/>
</dbReference>
<dbReference type="AlphaFoldDB" id="A0A9J2Q1G9"/>
<reference evidence="10" key="1">
    <citation type="submission" date="2023-03" db="UniProtKB">
        <authorList>
            <consortium name="WormBaseParasite"/>
        </authorList>
    </citation>
    <scope>IDENTIFICATION</scope>
</reference>
<comment type="subcellular location">
    <subcellularLocation>
        <location evidence="1">Cytoplasm</location>
    </subcellularLocation>
</comment>
<dbReference type="InterPro" id="IPR034363">
    <property type="entry name" value="eIF3B_RRM"/>
</dbReference>
<dbReference type="GO" id="GO:0005852">
    <property type="term" value="C:eukaryotic translation initiation factor 3 complex"/>
    <property type="evidence" value="ECO:0007669"/>
    <property type="project" value="InterPro"/>
</dbReference>
<keyword evidence="9" id="KW-1185">Reference proteome</keyword>
<dbReference type="WBParaSite" id="ALUE_0001532501-mRNA-1">
    <property type="protein sequence ID" value="ALUE_0001532501-mRNA-1"/>
    <property type="gene ID" value="ALUE_0001532501"/>
</dbReference>
<organism evidence="9 10">
    <name type="scientific">Ascaris lumbricoides</name>
    <name type="common">Giant roundworm</name>
    <dbReference type="NCBI Taxonomy" id="6252"/>
    <lineage>
        <taxon>Eukaryota</taxon>
        <taxon>Metazoa</taxon>
        <taxon>Ecdysozoa</taxon>
        <taxon>Nematoda</taxon>
        <taxon>Chromadorea</taxon>
        <taxon>Rhabditida</taxon>
        <taxon>Spirurina</taxon>
        <taxon>Ascaridomorpha</taxon>
        <taxon>Ascaridoidea</taxon>
        <taxon>Ascarididae</taxon>
        <taxon>Ascaris</taxon>
    </lineage>
</organism>
<dbReference type="Gene3D" id="3.30.70.330">
    <property type="match status" value="1"/>
</dbReference>
<keyword evidence="6" id="KW-0648">Protein biosynthesis</keyword>
<evidence type="ECO:0000256" key="1">
    <source>
        <dbReference type="ARBA" id="ARBA00004496"/>
    </source>
</evidence>
<keyword evidence="3" id="KW-0396">Initiation factor</keyword>
<evidence type="ECO:0000313" key="10">
    <source>
        <dbReference type="WBParaSite" id="ALUE_0001532501-mRNA-1"/>
    </source>
</evidence>
<name>A0A9J2Q1G9_ASCLU</name>
<evidence type="ECO:0000256" key="4">
    <source>
        <dbReference type="ARBA" id="ARBA00022574"/>
    </source>
</evidence>
<dbReference type="SUPFAM" id="SSF82171">
    <property type="entry name" value="DPP6 N-terminal domain-like"/>
    <property type="match status" value="1"/>
</dbReference>
<dbReference type="InterPro" id="IPR013979">
    <property type="entry name" value="TIF_beta_prop-like"/>
</dbReference>
<proteinExistence type="predicted"/>